<gene>
    <name evidence="2" type="ORF">GPM918_LOCUS29298</name>
    <name evidence="3" type="ORF">SRO942_LOCUS29869</name>
</gene>
<accession>A0A815EV74</accession>
<evidence type="ECO:0000256" key="1">
    <source>
        <dbReference type="SAM" id="MobiDB-lite"/>
    </source>
</evidence>
<feature type="non-terminal residue" evidence="2">
    <location>
        <position position="1"/>
    </location>
</feature>
<dbReference type="AlphaFoldDB" id="A0A815EV74"/>
<evidence type="ECO:0000313" key="3">
    <source>
        <dbReference type="EMBL" id="CAF4160293.1"/>
    </source>
</evidence>
<feature type="compositionally biased region" description="Low complexity" evidence="1">
    <location>
        <begin position="238"/>
        <end position="257"/>
    </location>
</feature>
<proteinExistence type="predicted"/>
<dbReference type="EMBL" id="CAJNOQ010013237">
    <property type="protein sequence ID" value="CAF1317319.1"/>
    <property type="molecule type" value="Genomic_DNA"/>
</dbReference>
<dbReference type="Proteomes" id="UP000663829">
    <property type="component" value="Unassembled WGS sequence"/>
</dbReference>
<name>A0A815EV74_9BILA</name>
<reference evidence="2" key="1">
    <citation type="submission" date="2021-02" db="EMBL/GenBank/DDBJ databases">
        <authorList>
            <person name="Nowell W R."/>
        </authorList>
    </citation>
    <scope>NUCLEOTIDE SEQUENCE</scope>
</reference>
<feature type="compositionally biased region" description="Polar residues" evidence="1">
    <location>
        <begin position="331"/>
        <end position="355"/>
    </location>
</feature>
<organism evidence="2 4">
    <name type="scientific">Didymodactylos carnosus</name>
    <dbReference type="NCBI Taxonomy" id="1234261"/>
    <lineage>
        <taxon>Eukaryota</taxon>
        <taxon>Metazoa</taxon>
        <taxon>Spiralia</taxon>
        <taxon>Gnathifera</taxon>
        <taxon>Rotifera</taxon>
        <taxon>Eurotatoria</taxon>
        <taxon>Bdelloidea</taxon>
        <taxon>Philodinida</taxon>
        <taxon>Philodinidae</taxon>
        <taxon>Didymodactylos</taxon>
    </lineage>
</organism>
<comment type="caution">
    <text evidence="2">The sequence shown here is derived from an EMBL/GenBank/DDBJ whole genome shotgun (WGS) entry which is preliminary data.</text>
</comment>
<sequence>MFSPTALLHVFTNAFRTHGAAKLNQLDDELFKSIAAELHPNTSILWLKDIWQNNTNKIKSKILSEYERSENLNKENDYVSSIITPVNKKSLSTLEPCCICNKGSLLSNTNSFVVRSDMVQKLSVGYNNIYASQLKDDIANKRIHKACYHRLYSSGQRTTKYELTAEAGDDERDTIDDDIVGITDDVAIHNHGGTASEQLLSQPSSNIKVAKKSTIKRFLSHLPFTSANKQQNNVSQISTTDDNSTTSGSTTYITSASRRSLRKTLSNRSQLNDCDSGMASAVSLLESSSIVRTPHISTDAQPLCSTPMQYTRYSQSSNQSISPLQSIENNQNDTFTSFTTSDERSTSLSQATSQSKSEDSAFKELREWLMNKLQTGEMIPMLMISEKYATLVEESQ</sequence>
<protein>
    <submittedName>
        <fullName evidence="2">Uncharacterized protein</fullName>
    </submittedName>
</protein>
<evidence type="ECO:0000313" key="4">
    <source>
        <dbReference type="Proteomes" id="UP000663829"/>
    </source>
</evidence>
<dbReference type="Proteomes" id="UP000681722">
    <property type="component" value="Unassembled WGS sequence"/>
</dbReference>
<keyword evidence="4" id="KW-1185">Reference proteome</keyword>
<feature type="region of interest" description="Disordered" evidence="1">
    <location>
        <begin position="230"/>
        <end position="257"/>
    </location>
</feature>
<feature type="region of interest" description="Disordered" evidence="1">
    <location>
        <begin position="331"/>
        <end position="359"/>
    </location>
</feature>
<evidence type="ECO:0000313" key="2">
    <source>
        <dbReference type="EMBL" id="CAF1317319.1"/>
    </source>
</evidence>
<dbReference type="EMBL" id="CAJOBC010045827">
    <property type="protein sequence ID" value="CAF4160293.1"/>
    <property type="molecule type" value="Genomic_DNA"/>
</dbReference>